<keyword evidence="6" id="KW-1185">Reference proteome</keyword>
<dbReference type="Gene3D" id="1.10.530.10">
    <property type="match status" value="1"/>
</dbReference>
<dbReference type="EMBL" id="SSNY01000005">
    <property type="protein sequence ID" value="THF57458.1"/>
    <property type="molecule type" value="Genomic_DNA"/>
</dbReference>
<comment type="caution">
    <text evidence="5">The sequence shown here is derived from an EMBL/GenBank/DDBJ whole genome shotgun (WGS) entry which is preliminary data.</text>
</comment>
<dbReference type="Gene3D" id="3.30.70.1070">
    <property type="entry name" value="Sporulation related repeat"/>
    <property type="match status" value="1"/>
</dbReference>
<evidence type="ECO:0000259" key="4">
    <source>
        <dbReference type="PROSITE" id="PS51724"/>
    </source>
</evidence>
<comment type="similarity">
    <text evidence="2">Belongs to the virb1 family.</text>
</comment>
<accession>A0ABY2Q824</accession>
<dbReference type="PANTHER" id="PTHR37423">
    <property type="entry name" value="SOLUBLE LYTIC MUREIN TRANSGLYCOSYLASE-RELATED"/>
    <property type="match status" value="1"/>
</dbReference>
<feature type="chain" id="PRO_5045306061" evidence="3">
    <location>
        <begin position="29"/>
        <end position="291"/>
    </location>
</feature>
<evidence type="ECO:0000256" key="3">
    <source>
        <dbReference type="SAM" id="SignalP"/>
    </source>
</evidence>
<evidence type="ECO:0000313" key="5">
    <source>
        <dbReference type="EMBL" id="THF57458.1"/>
    </source>
</evidence>
<dbReference type="RefSeq" id="WP_136356932.1">
    <property type="nucleotide sequence ID" value="NZ_SSNY01000005.1"/>
</dbReference>
<dbReference type="Pfam" id="PF01464">
    <property type="entry name" value="SLT"/>
    <property type="match status" value="1"/>
</dbReference>
<dbReference type="SUPFAM" id="SSF53955">
    <property type="entry name" value="Lysozyme-like"/>
    <property type="match status" value="1"/>
</dbReference>
<dbReference type="Pfam" id="PF05036">
    <property type="entry name" value="SPOR"/>
    <property type="match status" value="1"/>
</dbReference>
<reference evidence="5 6" key="1">
    <citation type="submission" date="2019-04" db="EMBL/GenBank/DDBJ databases">
        <title>Mesorhizobium composti sp. nov., isolated from compost.</title>
        <authorList>
            <person name="Lin S.-Y."/>
            <person name="Hameed A."/>
            <person name="Hsieh Y.-T."/>
            <person name="Young C.-C."/>
        </authorList>
    </citation>
    <scope>NUCLEOTIDE SEQUENCE [LARGE SCALE GENOMIC DNA]</scope>
    <source>
        <strain evidence="5 6">CC-YTH430</strain>
    </source>
</reference>
<organism evidence="5 6">
    <name type="scientific">Ollibium composti</name>
    <dbReference type="NCBI Taxonomy" id="2675109"/>
    <lineage>
        <taxon>Bacteria</taxon>
        <taxon>Pseudomonadati</taxon>
        <taxon>Pseudomonadota</taxon>
        <taxon>Alphaproteobacteria</taxon>
        <taxon>Hyphomicrobiales</taxon>
        <taxon>Phyllobacteriaceae</taxon>
        <taxon>Ollibium</taxon>
    </lineage>
</organism>
<dbReference type="InterPro" id="IPR036680">
    <property type="entry name" value="SPOR-like_sf"/>
</dbReference>
<keyword evidence="3" id="KW-0732">Signal</keyword>
<name>A0ABY2Q824_9HYPH</name>
<dbReference type="PANTHER" id="PTHR37423:SF2">
    <property type="entry name" value="MEMBRANE-BOUND LYTIC MUREIN TRANSGLYCOSYLASE C"/>
    <property type="match status" value="1"/>
</dbReference>
<dbReference type="InterPro" id="IPR007730">
    <property type="entry name" value="SPOR-like_dom"/>
</dbReference>
<dbReference type="Proteomes" id="UP000306441">
    <property type="component" value="Unassembled WGS sequence"/>
</dbReference>
<dbReference type="InterPro" id="IPR008258">
    <property type="entry name" value="Transglycosylase_SLT_dom_1"/>
</dbReference>
<dbReference type="PROSITE" id="PS51724">
    <property type="entry name" value="SPOR"/>
    <property type="match status" value="1"/>
</dbReference>
<feature type="domain" description="SPOR" evidence="4">
    <location>
        <begin position="205"/>
        <end position="291"/>
    </location>
</feature>
<dbReference type="InterPro" id="IPR023346">
    <property type="entry name" value="Lysozyme-like_dom_sf"/>
</dbReference>
<evidence type="ECO:0000256" key="1">
    <source>
        <dbReference type="ARBA" id="ARBA00007734"/>
    </source>
</evidence>
<evidence type="ECO:0000313" key="6">
    <source>
        <dbReference type="Proteomes" id="UP000306441"/>
    </source>
</evidence>
<feature type="signal peptide" evidence="3">
    <location>
        <begin position="1"/>
        <end position="28"/>
    </location>
</feature>
<sequence length="291" mass="31003">MAKAFAACLLCLAGFAVVWLAGSGAALADPPHSLSAKERLIGRVCDLIAAQADYNGLPKDFFARLIWKESRFDPNAVSPAGAEGIAQFMPGTAKMRNLADPFDVGQALAASAAYLAEMRAGYGNLGLAAAAYNAGEARVSRWLSSGGFLPLETEDYVQEIMGEASDVFTDSAYQGTIHPLDGKMPFGVACRKLPVLEASVVAMATIPTKPWGVQVAGSFRRAAAIRQWQRLKGRFPAALGDYEPVVSRVRVNYARRGIYAVRIGADSRQAANDVCGKVRQVGGACVVMRNR</sequence>
<protein>
    <submittedName>
        <fullName evidence="5">Lytic transglycosylase</fullName>
    </submittedName>
</protein>
<proteinExistence type="inferred from homology"/>
<gene>
    <name evidence="5" type="ORF">E6C48_10625</name>
</gene>
<comment type="similarity">
    <text evidence="1">Belongs to the transglycosylase Slt family.</text>
</comment>
<evidence type="ECO:0000256" key="2">
    <source>
        <dbReference type="ARBA" id="ARBA00009387"/>
    </source>
</evidence>